<evidence type="ECO:0000313" key="2">
    <source>
        <dbReference type="EMBL" id="MDN3712377.1"/>
    </source>
</evidence>
<name>A0ABT8D945_9RHOB</name>
<feature type="region of interest" description="Disordered" evidence="1">
    <location>
        <begin position="33"/>
        <end position="69"/>
    </location>
</feature>
<accession>A0ABT8D945</accession>
<sequence length="97" mass="9988">MRRLAKLFSLLAIAFLFGAAWLVWQKDLPLPDGRPAAPTATTAPAATARPGFGIESAAPELPDAGEGYAPARGAPTAALPALVSPVERILIEKGRGA</sequence>
<evidence type="ECO:0000313" key="3">
    <source>
        <dbReference type="Proteomes" id="UP001243846"/>
    </source>
</evidence>
<keyword evidence="3" id="KW-1185">Reference proteome</keyword>
<feature type="compositionally biased region" description="Low complexity" evidence="1">
    <location>
        <begin position="34"/>
        <end position="50"/>
    </location>
</feature>
<dbReference type="EMBL" id="JAUFRC010000001">
    <property type="protein sequence ID" value="MDN3712377.1"/>
    <property type="molecule type" value="Genomic_DNA"/>
</dbReference>
<protein>
    <submittedName>
        <fullName evidence="2">Uncharacterized protein</fullName>
    </submittedName>
</protein>
<gene>
    <name evidence="2" type="ORF">QWZ10_12550</name>
</gene>
<evidence type="ECO:0000256" key="1">
    <source>
        <dbReference type="SAM" id="MobiDB-lite"/>
    </source>
</evidence>
<organism evidence="2 3">
    <name type="scientific">Paracoccus cavernae</name>
    <dbReference type="NCBI Taxonomy" id="1571207"/>
    <lineage>
        <taxon>Bacteria</taxon>
        <taxon>Pseudomonadati</taxon>
        <taxon>Pseudomonadota</taxon>
        <taxon>Alphaproteobacteria</taxon>
        <taxon>Rhodobacterales</taxon>
        <taxon>Paracoccaceae</taxon>
        <taxon>Paracoccus</taxon>
    </lineage>
</organism>
<reference evidence="3" key="1">
    <citation type="journal article" date="2019" name="Int. J. Syst. Evol. Microbiol.">
        <title>The Global Catalogue of Microorganisms (GCM) 10K type strain sequencing project: providing services to taxonomists for standard genome sequencing and annotation.</title>
        <authorList>
            <consortium name="The Broad Institute Genomics Platform"/>
            <consortium name="The Broad Institute Genome Sequencing Center for Infectious Disease"/>
            <person name="Wu L."/>
            <person name="Ma J."/>
        </authorList>
    </citation>
    <scope>NUCLEOTIDE SEQUENCE [LARGE SCALE GENOMIC DNA]</scope>
    <source>
        <strain evidence="3">CECT 8482</strain>
    </source>
</reference>
<proteinExistence type="predicted"/>
<comment type="caution">
    <text evidence="2">The sequence shown here is derived from an EMBL/GenBank/DDBJ whole genome shotgun (WGS) entry which is preliminary data.</text>
</comment>
<dbReference type="Proteomes" id="UP001243846">
    <property type="component" value="Unassembled WGS sequence"/>
</dbReference>
<dbReference type="RefSeq" id="WP_377786959.1">
    <property type="nucleotide sequence ID" value="NZ_JBHUOC010000001.1"/>
</dbReference>